<reference evidence="2" key="1">
    <citation type="journal article" date="2023" name="Microbiol Resour">
        <title>Genome Sequences of Rhodoplanes serenus and Two Thermotolerant Strains, Rhodoplanes tepidamans and 'Rhodoplanes cryptolactis,' Further Refine the Genus.</title>
        <authorList>
            <person name="Rayyan A.A."/>
            <person name="Kyndt J.A."/>
        </authorList>
    </citation>
    <scope>NUCLEOTIDE SEQUENCE</scope>
    <source>
        <strain evidence="2">DSM 9987</strain>
    </source>
</reference>
<sequence length="420" mass="47923">MTTWNSFIDPLYGRVQLGDTLASLVSKPLVQRLRHVRLSNIDSIDIPSIANLSRFEHVLGVAHLACHLSLRNKLDRREVLVLEAAALLHDWAITSFGHLVEEALQYVGTGFDHEKRLEDVTLRQAEVLGADLQIFAGREAGLRTWARSAVGQDEQKLLQDIMEHIDGKGRLGRVIAGDIDIDNIDNVFRMAFHMGLQFDREIPLRLAKSIVDVEPEAGEPVFRAGSEGDINTWREVRRQVYDHLMLAERDFVGKIMILSATVQAFRAREILLVDWKIVDHDFLVRLTGSETKEVRDTVQRWLAGELWVCTPIYWLKGTRPSYPQLLKFSEDLSHRMDRYCFAYGIKEKRERVVSAHFDDGRRKTFGAKPDQWLFGVASSAKRPFTSKDIRVVLEFACESFGTSIVQPAHKSEENEQACLF</sequence>
<evidence type="ECO:0000313" key="3">
    <source>
        <dbReference type="Proteomes" id="UP001165652"/>
    </source>
</evidence>
<dbReference type="PANTHER" id="PTHR11373">
    <property type="entry name" value="DEOXYNUCLEOSIDE TRIPHOSPHATE TRIPHOSPHOHYDROLASE"/>
    <property type="match status" value="1"/>
</dbReference>
<evidence type="ECO:0000313" key="2">
    <source>
        <dbReference type="EMBL" id="MDC7789692.1"/>
    </source>
</evidence>
<dbReference type="CDD" id="cd00077">
    <property type="entry name" value="HDc"/>
    <property type="match status" value="1"/>
</dbReference>
<comment type="caution">
    <text evidence="2">The sequence shown here is derived from an EMBL/GenBank/DDBJ whole genome shotgun (WGS) entry which is preliminary data.</text>
</comment>
<dbReference type="PANTHER" id="PTHR11373:SF4">
    <property type="entry name" value="DEOXYNUCLEOSIDE TRIPHOSPHATE TRIPHOSPHOHYDROLASE SAMHD1"/>
    <property type="match status" value="1"/>
</dbReference>
<dbReference type="RefSeq" id="WP_272780514.1">
    <property type="nucleotide sequence ID" value="NZ_JAQQLI010000085.1"/>
</dbReference>
<dbReference type="Proteomes" id="UP001165652">
    <property type="component" value="Unassembled WGS sequence"/>
</dbReference>
<dbReference type="Gene3D" id="1.10.3210.10">
    <property type="entry name" value="Hypothetical protein af1432"/>
    <property type="match status" value="1"/>
</dbReference>
<keyword evidence="3" id="KW-1185">Reference proteome</keyword>
<reference evidence="2" key="2">
    <citation type="submission" date="2023-02" db="EMBL/GenBank/DDBJ databases">
        <authorList>
            <person name="Rayyan A."/>
            <person name="Meyer T."/>
            <person name="Kyndt J.A."/>
        </authorList>
    </citation>
    <scope>NUCLEOTIDE SEQUENCE</scope>
    <source>
        <strain evidence="2">DSM 9987</strain>
    </source>
</reference>
<dbReference type="SUPFAM" id="SSF109604">
    <property type="entry name" value="HD-domain/PDEase-like"/>
    <property type="match status" value="1"/>
</dbReference>
<accession>A0ABT5JJC0</accession>
<name>A0ABT5JJC0_RHOTP</name>
<proteinExistence type="predicted"/>
<feature type="domain" description="HD" evidence="1">
    <location>
        <begin position="54"/>
        <end position="115"/>
    </location>
</feature>
<protein>
    <submittedName>
        <fullName evidence="2">HD domain-containing protein</fullName>
    </submittedName>
</protein>
<organism evidence="2 3">
    <name type="scientific">Rhodoplanes tepidamans</name>
    <name type="common">Rhodoplanes cryptolactis</name>
    <dbReference type="NCBI Taxonomy" id="200616"/>
    <lineage>
        <taxon>Bacteria</taxon>
        <taxon>Pseudomonadati</taxon>
        <taxon>Pseudomonadota</taxon>
        <taxon>Alphaproteobacteria</taxon>
        <taxon>Hyphomicrobiales</taxon>
        <taxon>Nitrobacteraceae</taxon>
        <taxon>Rhodoplanes</taxon>
    </lineage>
</organism>
<dbReference type="EMBL" id="JAQQLI010000085">
    <property type="protein sequence ID" value="MDC7789692.1"/>
    <property type="molecule type" value="Genomic_DNA"/>
</dbReference>
<dbReference type="InterPro" id="IPR003607">
    <property type="entry name" value="HD/PDEase_dom"/>
</dbReference>
<evidence type="ECO:0000259" key="1">
    <source>
        <dbReference type="Pfam" id="PF01966"/>
    </source>
</evidence>
<dbReference type="Pfam" id="PF01966">
    <property type="entry name" value="HD"/>
    <property type="match status" value="1"/>
</dbReference>
<dbReference type="InterPro" id="IPR006674">
    <property type="entry name" value="HD_domain"/>
</dbReference>
<gene>
    <name evidence="2" type="ORF">PQJ73_28770</name>
</gene>
<dbReference type="InterPro" id="IPR050135">
    <property type="entry name" value="dGTPase-like"/>
</dbReference>